<keyword evidence="1" id="KW-0812">Transmembrane</keyword>
<dbReference type="EMBL" id="JAUEPT010000290">
    <property type="protein sequence ID" value="KAK0421798.1"/>
    <property type="molecule type" value="Genomic_DNA"/>
</dbReference>
<evidence type="ECO:0000256" key="1">
    <source>
        <dbReference type="SAM" id="Phobius"/>
    </source>
</evidence>
<keyword evidence="3" id="KW-1185">Reference proteome</keyword>
<sequence length="846" mass="95052">MSGIDACLKIAKLTAAAGGMAPFPFITGAAQCVMVVLEAMERAAKNRQDLQELAESIVTTLVVVRDTVIDHGPTSASCFKDICLDFQTYLSDLLSKLNKEGNSSGIRRLLKAKKTSEDINAYRQRVQTAKDNFLIRTATMTHLTLSDVRGDVTAGFSTLTGSMEASERNITSIKHNIEEIRTLGVHQSENIENISTRLLQASRQRGLYKEMVWDVIPGDIRVIKRATRSSRCYRTCITYKDSYCTVENSNTPKIIREYQAHGNDGEDAMDLGALDQALDFFMKQRHPNLPQVFGVCRSPDFPAIIFHGTTRVPFNHYIYDLSATRFVQFYFDLFQDLQSVSEVLPMESYRYSGGRSYSVFGPVSEITNDFLRIIIVLKNNEEEQVYVNKYGKLVFGDLLCYTYYHLGAFDLFYTQEHGKYSLHGGIGLRAFGNPLHSQVSRWISSSSLQKGDLQHRYEAIAFCDRMSACKGMSWTQIFDRHRLQPPQYELNGPSDPAYRWPDPKDSYAPGSILCDLQDLFSPRRVLVGRAQPPPHGWKWDISLYKGSSWEEVVDLSFDNGSVSIELPWDDVITSPFISIRTHWEDSDEIVKSWIARTSKESKLDTCLRSRGYGDDLEAYTIGDVAFYIEILPKDDDNGFCHICNTKDQYHHAVSLSITAPVIDYETNTITSWPIISCSQVCGMDSLEEEDIFTVKVHGCESQTQWDGFLDHTVRSTLPELNAEHGFDPARDGADVCEYFGWPLLEILDPSTGEWILNGTTSQSSGPVSVISDNSSPILSQEHDSAPRGTDVATGSIAEEVQAGETSAKTESVSIVWYDISTRSLITIIFIAISVQFILLLSFKNYL</sequence>
<proteinExistence type="predicted"/>
<organism evidence="2 3">
    <name type="scientific">Armillaria borealis</name>
    <dbReference type="NCBI Taxonomy" id="47425"/>
    <lineage>
        <taxon>Eukaryota</taxon>
        <taxon>Fungi</taxon>
        <taxon>Dikarya</taxon>
        <taxon>Basidiomycota</taxon>
        <taxon>Agaricomycotina</taxon>
        <taxon>Agaricomycetes</taxon>
        <taxon>Agaricomycetidae</taxon>
        <taxon>Agaricales</taxon>
        <taxon>Marasmiineae</taxon>
        <taxon>Physalacriaceae</taxon>
        <taxon>Armillaria</taxon>
    </lineage>
</organism>
<protein>
    <submittedName>
        <fullName evidence="2">Uncharacterized protein</fullName>
    </submittedName>
</protein>
<reference evidence="2" key="1">
    <citation type="submission" date="2023-06" db="EMBL/GenBank/DDBJ databases">
        <authorList>
            <consortium name="Lawrence Berkeley National Laboratory"/>
            <person name="Ahrendt S."/>
            <person name="Sahu N."/>
            <person name="Indic B."/>
            <person name="Wong-Bajracharya J."/>
            <person name="Merenyi Z."/>
            <person name="Ke H.-M."/>
            <person name="Monk M."/>
            <person name="Kocsube S."/>
            <person name="Drula E."/>
            <person name="Lipzen A."/>
            <person name="Balint B."/>
            <person name="Henrissat B."/>
            <person name="Andreopoulos B."/>
            <person name="Martin F.M."/>
            <person name="Harder C.B."/>
            <person name="Rigling D."/>
            <person name="Ford K.L."/>
            <person name="Foster G.D."/>
            <person name="Pangilinan J."/>
            <person name="Papanicolaou A."/>
            <person name="Barry K."/>
            <person name="LaButti K."/>
            <person name="Viragh M."/>
            <person name="Koriabine M."/>
            <person name="Yan M."/>
            <person name="Riley R."/>
            <person name="Champramary S."/>
            <person name="Plett K.L."/>
            <person name="Tsai I.J."/>
            <person name="Slot J."/>
            <person name="Sipos G."/>
            <person name="Plett J."/>
            <person name="Nagy L.G."/>
            <person name="Grigoriev I.V."/>
        </authorList>
    </citation>
    <scope>NUCLEOTIDE SEQUENCE</scope>
    <source>
        <strain evidence="2">FPL87.14</strain>
    </source>
</reference>
<evidence type="ECO:0000313" key="3">
    <source>
        <dbReference type="Proteomes" id="UP001175226"/>
    </source>
</evidence>
<dbReference type="InterPro" id="IPR059179">
    <property type="entry name" value="MLKL-like_MCAfunc"/>
</dbReference>
<gene>
    <name evidence="2" type="ORF">EV421DRAFT_2043140</name>
</gene>
<keyword evidence="1" id="KW-0472">Membrane</keyword>
<evidence type="ECO:0000313" key="2">
    <source>
        <dbReference type="EMBL" id="KAK0421798.1"/>
    </source>
</evidence>
<dbReference type="CDD" id="cd21037">
    <property type="entry name" value="MLKL_NTD"/>
    <property type="match status" value="1"/>
</dbReference>
<accession>A0AA39IEL8</accession>
<dbReference type="Proteomes" id="UP001175226">
    <property type="component" value="Unassembled WGS sequence"/>
</dbReference>
<name>A0AA39IEL8_9AGAR</name>
<comment type="caution">
    <text evidence="2">The sequence shown here is derived from an EMBL/GenBank/DDBJ whole genome shotgun (WGS) entry which is preliminary data.</text>
</comment>
<feature type="transmembrane region" description="Helical" evidence="1">
    <location>
        <begin position="823"/>
        <end position="842"/>
    </location>
</feature>
<keyword evidence="1" id="KW-1133">Transmembrane helix</keyword>
<dbReference type="AlphaFoldDB" id="A0AA39IEL8"/>